<sequence>MQITSLFTILSAVSMTIANPLPGPSKHDVAQDGFDFRHVSENKANLMKRQNRYCYQSGTYFGDNTDYAIDRAGRWCSGNGGSGKYRQGQQKKGCYNYYQPNNNHKIIFEMQNTQAKDYTLSSEECQIWLQHMIENCRQGGTNHNSRFKWRVDPGSGRC</sequence>
<accession>A0A0N0V6M3</accession>
<dbReference type="InterPro" id="IPR054443">
    <property type="entry name" value="Y3-like_dom"/>
</dbReference>
<gene>
    <name evidence="3" type="ORF">FLAG1_06192</name>
</gene>
<feature type="domain" description="Glycan binding protein Y3-like" evidence="2">
    <location>
        <begin position="82"/>
        <end position="158"/>
    </location>
</feature>
<name>A0A0N0V6M3_FUSLA</name>
<feature type="chain" id="PRO_5005860775" description="Glycan binding protein Y3-like domain-containing protein" evidence="1">
    <location>
        <begin position="19"/>
        <end position="158"/>
    </location>
</feature>
<evidence type="ECO:0000313" key="3">
    <source>
        <dbReference type="EMBL" id="KPA40904.1"/>
    </source>
</evidence>
<proteinExistence type="predicted"/>
<dbReference type="OrthoDB" id="4296282at2759"/>
<organism evidence="3 4">
    <name type="scientific">Fusarium langsethiae</name>
    <dbReference type="NCBI Taxonomy" id="179993"/>
    <lineage>
        <taxon>Eukaryota</taxon>
        <taxon>Fungi</taxon>
        <taxon>Dikarya</taxon>
        <taxon>Ascomycota</taxon>
        <taxon>Pezizomycotina</taxon>
        <taxon>Sordariomycetes</taxon>
        <taxon>Hypocreomycetidae</taxon>
        <taxon>Hypocreales</taxon>
        <taxon>Nectriaceae</taxon>
        <taxon>Fusarium</taxon>
    </lineage>
</organism>
<dbReference type="EMBL" id="JXCE01000115">
    <property type="protein sequence ID" value="KPA40904.1"/>
    <property type="molecule type" value="Genomic_DNA"/>
</dbReference>
<protein>
    <recommendedName>
        <fullName evidence="2">Glycan binding protein Y3-like domain-containing protein</fullName>
    </recommendedName>
</protein>
<keyword evidence="1" id="KW-0732">Signal</keyword>
<keyword evidence="4" id="KW-1185">Reference proteome</keyword>
<evidence type="ECO:0000256" key="1">
    <source>
        <dbReference type="SAM" id="SignalP"/>
    </source>
</evidence>
<evidence type="ECO:0000313" key="4">
    <source>
        <dbReference type="Proteomes" id="UP000037904"/>
    </source>
</evidence>
<comment type="caution">
    <text evidence="3">The sequence shown here is derived from an EMBL/GenBank/DDBJ whole genome shotgun (WGS) entry which is preliminary data.</text>
</comment>
<dbReference type="Pfam" id="PF22803">
    <property type="entry name" value="GBD_Y3"/>
    <property type="match status" value="1"/>
</dbReference>
<dbReference type="AlphaFoldDB" id="A0A0N0V6M3"/>
<evidence type="ECO:0000259" key="2">
    <source>
        <dbReference type="Pfam" id="PF22803"/>
    </source>
</evidence>
<dbReference type="Proteomes" id="UP000037904">
    <property type="component" value="Unassembled WGS sequence"/>
</dbReference>
<feature type="signal peptide" evidence="1">
    <location>
        <begin position="1"/>
        <end position="18"/>
    </location>
</feature>
<reference evidence="3 4" key="1">
    <citation type="submission" date="2015-04" db="EMBL/GenBank/DDBJ databases">
        <title>The draft genome sequence of Fusarium langsethiae, a T-2/HT-2 mycotoxin producer.</title>
        <authorList>
            <person name="Lysoe E."/>
            <person name="Divon H.H."/>
            <person name="Terzi V."/>
            <person name="Orru L."/>
            <person name="Lamontanara A."/>
            <person name="Kolseth A.-K."/>
            <person name="Frandsen R.J."/>
            <person name="Nielsen K."/>
            <person name="Thrane U."/>
        </authorList>
    </citation>
    <scope>NUCLEOTIDE SEQUENCE [LARGE SCALE GENOMIC DNA]</scope>
    <source>
        <strain evidence="3 4">Fl201059</strain>
    </source>
</reference>